<feature type="binding site" evidence="10">
    <location>
        <position position="57"/>
    </location>
    <ligand>
        <name>iminosuccinate</name>
        <dbReference type="ChEBI" id="CHEBI:77875"/>
    </ligand>
</feature>
<comment type="pathway">
    <text evidence="1 10">Cofactor biosynthesis; NAD(+) biosynthesis; quinolinate from iminoaspartate: step 1/1.</text>
</comment>
<evidence type="ECO:0000256" key="6">
    <source>
        <dbReference type="ARBA" id="ARBA00022679"/>
    </source>
</evidence>
<dbReference type="Proteomes" id="UP000599024">
    <property type="component" value="Unassembled WGS sequence"/>
</dbReference>
<comment type="subcellular location">
    <subcellularLocation>
        <location evidence="10">Cytoplasm</location>
    </subcellularLocation>
</comment>
<evidence type="ECO:0000256" key="4">
    <source>
        <dbReference type="ARBA" id="ARBA00022490"/>
    </source>
</evidence>
<evidence type="ECO:0000313" key="11">
    <source>
        <dbReference type="EMBL" id="MBC8208942.1"/>
    </source>
</evidence>
<feature type="binding site" evidence="10">
    <location>
        <begin position="139"/>
        <end position="141"/>
    </location>
    <ligand>
        <name>iminosuccinate</name>
        <dbReference type="ChEBI" id="CHEBI:77875"/>
    </ligand>
</feature>
<sequence>MNLQQQDLGPDYFRLDYDEIMARIAARKEELADRLLILCHHYQQQDLFQFADLTGDSLKLSREAAAIQDREFIIFCGVHFMAEAADILAQPHQKVMLPHLDAGCPMADMASVGAVAQAYGNLVSAGVVADESALVPVTYVNSSAAIKAFVGERGGSVCTSSNAEKVLAWALEQGEKVFFFPDQHLGRNSALALGIPESEILLWRRGELLGGNTMEELRRARILLWDGYCEVHMKFLPDQVRRWRLEEPDVRIIVHPECAHDVLSLADEYGSTEAIIQAVSQSPAGSKWAVGTEVNLVERLHRNYRDKEIHLLAPTTCQCTTMDCNQPVNLLWILDHLAAGRVVNQITVDPAIARLAAKSLEQMLAI</sequence>
<evidence type="ECO:0000256" key="3">
    <source>
        <dbReference type="ARBA" id="ARBA00022485"/>
    </source>
</evidence>
<evidence type="ECO:0000256" key="8">
    <source>
        <dbReference type="ARBA" id="ARBA00023004"/>
    </source>
</evidence>
<dbReference type="GO" id="GO:0046872">
    <property type="term" value="F:metal ion binding"/>
    <property type="evidence" value="ECO:0007669"/>
    <property type="project" value="UniProtKB-KW"/>
</dbReference>
<feature type="binding site" evidence="10">
    <location>
        <position position="272"/>
    </location>
    <ligand>
        <name>iminosuccinate</name>
        <dbReference type="ChEBI" id="CHEBI:77875"/>
    </ligand>
</feature>
<dbReference type="GO" id="GO:0051539">
    <property type="term" value="F:4 iron, 4 sulfur cluster binding"/>
    <property type="evidence" value="ECO:0007669"/>
    <property type="project" value="UniProtKB-KW"/>
</dbReference>
<keyword evidence="6 10" id="KW-0808">Transferase</keyword>
<dbReference type="UniPathway" id="UPA00253">
    <property type="reaction ID" value="UER00327"/>
</dbReference>
<reference evidence="11 12" key="1">
    <citation type="submission" date="2020-08" db="EMBL/GenBank/DDBJ databases">
        <title>Bridging the membrane lipid divide: bacteria of the FCB group superphylum have the potential to synthesize archaeal ether lipids.</title>
        <authorList>
            <person name="Villanueva L."/>
            <person name="Von Meijenfeldt F.A.B."/>
            <person name="Westbye A.B."/>
            <person name="Yadav S."/>
            <person name="Hopmans E.C."/>
            <person name="Dutilh B.E."/>
            <person name="Sinninghe Damste J.S."/>
        </authorList>
    </citation>
    <scope>NUCLEOTIDE SEQUENCE [LARGE SCALE GENOMIC DNA]</scope>
    <source>
        <strain evidence="11">NIOZ-UU81</strain>
    </source>
</reference>
<keyword evidence="9 10" id="KW-0411">Iron-sulfur</keyword>
<dbReference type="SUPFAM" id="SSF142754">
    <property type="entry name" value="NadA-like"/>
    <property type="match status" value="1"/>
</dbReference>
<feature type="binding site" evidence="10">
    <location>
        <begin position="255"/>
        <end position="257"/>
    </location>
    <ligand>
        <name>iminosuccinate</name>
        <dbReference type="ChEBI" id="CHEBI:77875"/>
    </ligand>
</feature>
<keyword evidence="7 10" id="KW-0479">Metal-binding</keyword>
<feature type="binding site" evidence="10">
    <location>
        <position position="319"/>
    </location>
    <ligand>
        <name>[4Fe-4S] cluster</name>
        <dbReference type="ChEBI" id="CHEBI:49883"/>
    </ligand>
</feature>
<feature type="binding site" evidence="10">
    <location>
        <position position="160"/>
    </location>
    <ligand>
        <name>iminosuccinate</name>
        <dbReference type="ChEBI" id="CHEBI:77875"/>
    </ligand>
</feature>
<dbReference type="Gene3D" id="3.40.50.10800">
    <property type="entry name" value="NadA-like"/>
    <property type="match status" value="3"/>
</dbReference>
<dbReference type="InterPro" id="IPR003473">
    <property type="entry name" value="NadA"/>
</dbReference>
<protein>
    <recommendedName>
        <fullName evidence="2 10">Quinolinate synthase</fullName>
        <ecNumber evidence="2 10">2.5.1.72</ecNumber>
    </recommendedName>
</protein>
<organism evidence="11 12">
    <name type="scientific">Candidatus Desulfatifera sulfidica</name>
    <dbReference type="NCBI Taxonomy" id="2841691"/>
    <lineage>
        <taxon>Bacteria</taxon>
        <taxon>Pseudomonadati</taxon>
        <taxon>Thermodesulfobacteriota</taxon>
        <taxon>Desulfobulbia</taxon>
        <taxon>Desulfobulbales</taxon>
        <taxon>Desulfobulbaceae</taxon>
        <taxon>Candidatus Desulfatifera</taxon>
    </lineage>
</organism>
<comment type="caution">
    <text evidence="11">The sequence shown here is derived from an EMBL/GenBank/DDBJ whole genome shotgun (WGS) entry which is preliminary data.</text>
</comment>
<name>A0A8J6TDZ4_9BACT</name>
<feature type="binding site" evidence="10">
    <location>
        <position position="104"/>
    </location>
    <ligand>
        <name>[4Fe-4S] cluster</name>
        <dbReference type="ChEBI" id="CHEBI:49883"/>
    </ligand>
</feature>
<comment type="function">
    <text evidence="10">Catalyzes the condensation of iminoaspartate with dihydroxyacetone phosphate to form quinolinate.</text>
</comment>
<dbReference type="PANTHER" id="PTHR30573:SF0">
    <property type="entry name" value="QUINOLINATE SYNTHASE, CHLOROPLASTIC"/>
    <property type="match status" value="1"/>
</dbReference>
<evidence type="ECO:0000256" key="1">
    <source>
        <dbReference type="ARBA" id="ARBA00005065"/>
    </source>
</evidence>
<keyword evidence="4 10" id="KW-0963">Cytoplasm</keyword>
<evidence type="ECO:0000256" key="5">
    <source>
        <dbReference type="ARBA" id="ARBA00022642"/>
    </source>
</evidence>
<dbReference type="AlphaFoldDB" id="A0A8J6TDZ4"/>
<comment type="similarity">
    <text evidence="10">Belongs to the quinolinate synthase family. Type 3 subfamily.</text>
</comment>
<evidence type="ECO:0000256" key="10">
    <source>
        <dbReference type="HAMAP-Rule" id="MF_00569"/>
    </source>
</evidence>
<dbReference type="EMBL" id="JACNLK010000063">
    <property type="protein sequence ID" value="MBC8208942.1"/>
    <property type="molecule type" value="Genomic_DNA"/>
</dbReference>
<evidence type="ECO:0000256" key="9">
    <source>
        <dbReference type="ARBA" id="ARBA00023014"/>
    </source>
</evidence>
<comment type="cofactor">
    <cofactor evidence="10">
        <name>[4Fe-4S] cluster</name>
        <dbReference type="ChEBI" id="CHEBI:49883"/>
    </cofactor>
    <text evidence="10">Binds 1 [4Fe-4S] cluster per subunit.</text>
</comment>
<dbReference type="HAMAP" id="MF_00569">
    <property type="entry name" value="NadA_type3"/>
    <property type="match status" value="1"/>
</dbReference>
<keyword evidence="3 10" id="KW-0004">4Fe-4S</keyword>
<dbReference type="NCBIfam" id="TIGR00550">
    <property type="entry name" value="nadA"/>
    <property type="match status" value="1"/>
</dbReference>
<dbReference type="InterPro" id="IPR036094">
    <property type="entry name" value="NadA_sf"/>
</dbReference>
<keyword evidence="8 10" id="KW-0408">Iron</keyword>
<dbReference type="PANTHER" id="PTHR30573">
    <property type="entry name" value="QUINOLINATE SYNTHETASE A"/>
    <property type="match status" value="1"/>
</dbReference>
<comment type="catalytic activity">
    <reaction evidence="10">
        <text>iminosuccinate + dihydroxyacetone phosphate = quinolinate + phosphate + 2 H2O + H(+)</text>
        <dbReference type="Rhea" id="RHEA:25888"/>
        <dbReference type="ChEBI" id="CHEBI:15377"/>
        <dbReference type="ChEBI" id="CHEBI:15378"/>
        <dbReference type="ChEBI" id="CHEBI:29959"/>
        <dbReference type="ChEBI" id="CHEBI:43474"/>
        <dbReference type="ChEBI" id="CHEBI:57642"/>
        <dbReference type="ChEBI" id="CHEBI:77875"/>
        <dbReference type="EC" id="2.5.1.72"/>
    </reaction>
</comment>
<dbReference type="GO" id="GO:0034628">
    <property type="term" value="P:'de novo' NAD+ biosynthetic process from L-aspartate"/>
    <property type="evidence" value="ECO:0007669"/>
    <property type="project" value="TreeGrafter"/>
</dbReference>
<feature type="binding site" evidence="10">
    <location>
        <position position="40"/>
    </location>
    <ligand>
        <name>iminosuccinate</name>
        <dbReference type="ChEBI" id="CHEBI:77875"/>
    </ligand>
</feature>
<proteinExistence type="inferred from homology"/>
<dbReference type="NCBIfam" id="NF006883">
    <property type="entry name" value="PRK09375.2-4"/>
    <property type="match status" value="1"/>
</dbReference>
<dbReference type="InterPro" id="IPR023515">
    <property type="entry name" value="Quinolinate_synth_A_type3"/>
</dbReference>
<dbReference type="Pfam" id="PF02445">
    <property type="entry name" value="NadA"/>
    <property type="match status" value="1"/>
</dbReference>
<dbReference type="EC" id="2.5.1.72" evidence="2 10"/>
<dbReference type="GO" id="GO:0008987">
    <property type="term" value="F:quinolinate synthetase A activity"/>
    <property type="evidence" value="ECO:0007669"/>
    <property type="project" value="UniProtKB-UniRule"/>
</dbReference>
<gene>
    <name evidence="10 11" type="primary">nadA</name>
    <name evidence="11" type="ORF">H8E79_07230</name>
</gene>
<feature type="binding site" evidence="10">
    <location>
        <position position="229"/>
    </location>
    <ligand>
        <name>[4Fe-4S] cluster</name>
        <dbReference type="ChEBI" id="CHEBI:49883"/>
    </ligand>
</feature>
<evidence type="ECO:0000256" key="2">
    <source>
        <dbReference type="ARBA" id="ARBA00012669"/>
    </source>
</evidence>
<accession>A0A8J6TDZ4</accession>
<keyword evidence="5 10" id="KW-0662">Pyridine nucleotide biosynthesis</keyword>
<evidence type="ECO:0000313" key="12">
    <source>
        <dbReference type="Proteomes" id="UP000599024"/>
    </source>
</evidence>
<dbReference type="GO" id="GO:0005829">
    <property type="term" value="C:cytosol"/>
    <property type="evidence" value="ECO:0007669"/>
    <property type="project" value="TreeGrafter"/>
</dbReference>
<evidence type="ECO:0000256" key="7">
    <source>
        <dbReference type="ARBA" id="ARBA00022723"/>
    </source>
</evidence>